<dbReference type="AlphaFoldDB" id="A0AAD1UIK4"/>
<comment type="caution">
    <text evidence="3">The sequence shown here is derived from an EMBL/GenBank/DDBJ whole genome shotgun (WGS) entry which is preliminary data.</text>
</comment>
<gene>
    <name evidence="3" type="ORF">ECRASSUSDP1_LOCUS10691</name>
</gene>
<evidence type="ECO:0000313" key="4">
    <source>
        <dbReference type="Proteomes" id="UP001295684"/>
    </source>
</evidence>
<proteinExistence type="predicted"/>
<feature type="compositionally biased region" description="Basic residues" evidence="1">
    <location>
        <begin position="437"/>
        <end position="448"/>
    </location>
</feature>
<feature type="compositionally biased region" description="Polar residues" evidence="1">
    <location>
        <begin position="323"/>
        <end position="341"/>
    </location>
</feature>
<feature type="compositionally biased region" description="Basic residues" evidence="1">
    <location>
        <begin position="403"/>
        <end position="415"/>
    </location>
</feature>
<protein>
    <recommendedName>
        <fullName evidence="2">Myb-like domain-containing protein</fullName>
    </recommendedName>
</protein>
<dbReference type="SMART" id="SM00717">
    <property type="entry name" value="SANT"/>
    <property type="match status" value="2"/>
</dbReference>
<evidence type="ECO:0000256" key="1">
    <source>
        <dbReference type="SAM" id="MobiDB-lite"/>
    </source>
</evidence>
<feature type="domain" description="Myb-like" evidence="2">
    <location>
        <begin position="505"/>
        <end position="553"/>
    </location>
</feature>
<accession>A0AAD1UIK4</accession>
<sequence length="721" mass="82986">MKNRKQAWSVEETEKLYEVTVKCSSNVNEILKYFPGRSKFAVKKKLQNCRKEFEKRKKQDRKRMEQVERLVEEAEGGEIEQRGLKEKMDEVKQQIEQKQIQKRQAQLQQQAQQQKIQKQQQIQQKQIQQQQIQQQQIQQQQIQQQTKLQQYQNVKSLSGVQQTEYASVNSGPSPQSQSVLNPPTWTKQKEEDLCNEIFSIAGASLPKIYSNFNEFDANEVFKKFLEIKRRCESHKKQDESESASIPLNQANISQSVIQNQPLRAIENIPSAPVISHPTQSQSKNPPKRSKSSPRLPKPSIQPKPKLSKKITPKVQKTLKQLKRSQTPSPAPTTQIQQLSSQDNLPNLQKLVSLLQNCEDDTQKQLLVHSLQNIALGVTGEQTNLLQDLVKVQNSEAEKPLPMNKKRSRTSAKGKKSQSDSREPQKQSISSLEDSKKQQTKRKANKRQNKAADKEEESKLDFFNPPMLGDCQSAQDPKELVCLDEEPVVDEDPKKVAKIDPKSLSLGENWTHDLQTQLFQIYKELGEDWEGISKILQIFGPKEVKDRFFALCRERAKIYRDYANSLPKNSKKINRKYFCRNPNKAKKNILLKFADLLMKDFGVESDSYDSESLPQTLEEENEQECEKLISEGINFNLDSMNEEEFKNAMSLISSINTAQKKKLEKSMKRKSGISLPQKPQTPLELSSGDEENITDQQALNNIQANKEFLAKILQKFLFSIFF</sequence>
<feature type="domain" description="Myb-like" evidence="2">
    <location>
        <begin position="4"/>
        <end position="52"/>
    </location>
</feature>
<reference evidence="3" key="1">
    <citation type="submission" date="2023-07" db="EMBL/GenBank/DDBJ databases">
        <authorList>
            <consortium name="AG Swart"/>
            <person name="Singh M."/>
            <person name="Singh A."/>
            <person name="Seah K."/>
            <person name="Emmerich C."/>
        </authorList>
    </citation>
    <scope>NUCLEOTIDE SEQUENCE</scope>
    <source>
        <strain evidence="3">DP1</strain>
    </source>
</reference>
<feature type="compositionally biased region" description="Basic and acidic residues" evidence="1">
    <location>
        <begin position="53"/>
        <end position="72"/>
    </location>
</feature>
<feature type="region of interest" description="Disordered" evidence="1">
    <location>
        <begin position="53"/>
        <end position="90"/>
    </location>
</feature>
<evidence type="ECO:0000259" key="2">
    <source>
        <dbReference type="SMART" id="SM00717"/>
    </source>
</evidence>
<keyword evidence="4" id="KW-1185">Reference proteome</keyword>
<name>A0AAD1UIK4_EUPCR</name>
<dbReference type="InterPro" id="IPR001005">
    <property type="entry name" value="SANT/Myb"/>
</dbReference>
<feature type="compositionally biased region" description="Basic and acidic residues" evidence="1">
    <location>
        <begin position="79"/>
        <end position="90"/>
    </location>
</feature>
<feature type="region of interest" description="Disordered" evidence="1">
    <location>
        <begin position="395"/>
        <end position="464"/>
    </location>
</feature>
<feature type="region of interest" description="Disordered" evidence="1">
    <location>
        <begin position="163"/>
        <end position="186"/>
    </location>
</feature>
<evidence type="ECO:0000313" key="3">
    <source>
        <dbReference type="EMBL" id="CAI2369392.1"/>
    </source>
</evidence>
<feature type="region of interest" description="Disordered" evidence="1">
    <location>
        <begin position="665"/>
        <end position="689"/>
    </location>
</feature>
<feature type="compositionally biased region" description="Basic and acidic residues" evidence="1">
    <location>
        <begin position="449"/>
        <end position="459"/>
    </location>
</feature>
<organism evidence="3 4">
    <name type="scientific">Euplotes crassus</name>
    <dbReference type="NCBI Taxonomy" id="5936"/>
    <lineage>
        <taxon>Eukaryota</taxon>
        <taxon>Sar</taxon>
        <taxon>Alveolata</taxon>
        <taxon>Ciliophora</taxon>
        <taxon>Intramacronucleata</taxon>
        <taxon>Spirotrichea</taxon>
        <taxon>Hypotrichia</taxon>
        <taxon>Euplotida</taxon>
        <taxon>Euplotidae</taxon>
        <taxon>Moneuplotes</taxon>
    </lineage>
</organism>
<dbReference type="EMBL" id="CAMPGE010010545">
    <property type="protein sequence ID" value="CAI2369392.1"/>
    <property type="molecule type" value="Genomic_DNA"/>
</dbReference>
<feature type="region of interest" description="Disordered" evidence="1">
    <location>
        <begin position="272"/>
        <end position="341"/>
    </location>
</feature>
<dbReference type="Proteomes" id="UP001295684">
    <property type="component" value="Unassembled WGS sequence"/>
</dbReference>